<dbReference type="GO" id="GO:0016126">
    <property type="term" value="P:sterol biosynthetic process"/>
    <property type="evidence" value="ECO:0007669"/>
    <property type="project" value="UniProtKB-KW"/>
</dbReference>
<keyword evidence="4 13" id="KW-0812">Transmembrane</keyword>
<keyword evidence="7" id="KW-0756">Sterol biosynthesis</keyword>
<evidence type="ECO:0000256" key="2">
    <source>
        <dbReference type="ARBA" id="ARBA00008337"/>
    </source>
</evidence>
<feature type="transmembrane region" description="Helical" evidence="14">
    <location>
        <begin position="74"/>
        <end position="96"/>
    </location>
</feature>
<evidence type="ECO:0000256" key="11">
    <source>
        <dbReference type="ARBA" id="ARBA00023221"/>
    </source>
</evidence>
<keyword evidence="9 13" id="KW-0472">Membrane</keyword>
<comment type="similarity">
    <text evidence="2">Belongs to the EBP family.</text>
</comment>
<dbReference type="PROSITE" id="PS51751">
    <property type="entry name" value="EXPERA"/>
    <property type="match status" value="1"/>
</dbReference>
<dbReference type="InterPro" id="IPR033118">
    <property type="entry name" value="EXPERA"/>
</dbReference>
<sequence length="249" mass="28378">MWPFDNAPAAPPPVESKMPAHPFYPLGIEIANYLANEWSVLTLLGAFAACCASVFAVTYVVVMRVRPTMSRGELLTILWFVLCGCIHTFFEGYYVFNFRSMGNLQSLFGQLWKEYSLSDSRYLTQDPFVLCMESITAICWGPLSFLVAYMIVTDSPLRHPLQIIVSLGQLYGDVLYYATSMFDHYIFDIAYCRPEPYYFWCYYFLMNFFWIVIPLALLVSSVKVSSRAMSALKAAESTAKKTTRGKKAN</sequence>
<keyword evidence="6 13" id="KW-1133">Transmembrane helix</keyword>
<feature type="domain" description="EXPERA" evidence="15">
    <location>
        <begin position="72"/>
        <end position="218"/>
    </location>
</feature>
<evidence type="ECO:0000256" key="12">
    <source>
        <dbReference type="ARBA" id="ARBA00023235"/>
    </source>
</evidence>
<keyword evidence="3" id="KW-0444">Lipid biosynthesis</keyword>
<comment type="subcellular location">
    <subcellularLocation>
        <location evidence="1">Membrane</location>
        <topology evidence="1">Multi-pass membrane protein</topology>
    </subcellularLocation>
</comment>
<keyword evidence="8" id="KW-0443">Lipid metabolism</keyword>
<dbReference type="GO" id="GO:0004769">
    <property type="term" value="F:steroid Delta-isomerase activity"/>
    <property type="evidence" value="ECO:0007669"/>
    <property type="project" value="TreeGrafter"/>
</dbReference>
<feature type="transmembrane region" description="Helical" evidence="14">
    <location>
        <begin position="197"/>
        <end position="219"/>
    </location>
</feature>
<feature type="transmembrane region" description="Helical" evidence="14">
    <location>
        <begin position="127"/>
        <end position="152"/>
    </location>
</feature>
<reference evidence="16" key="1">
    <citation type="submission" date="2023-06" db="EMBL/GenBank/DDBJ databases">
        <title>Genome-scale phylogeny and comparative genomics of the fungal order Sordariales.</title>
        <authorList>
            <consortium name="Lawrence Berkeley National Laboratory"/>
            <person name="Hensen N."/>
            <person name="Bonometti L."/>
            <person name="Westerberg I."/>
            <person name="Brannstrom I.O."/>
            <person name="Guillou S."/>
            <person name="Cros-Aarteil S."/>
            <person name="Calhoun S."/>
            <person name="Haridas S."/>
            <person name="Kuo A."/>
            <person name="Mondo S."/>
            <person name="Pangilinan J."/>
            <person name="Riley R."/>
            <person name="LaButti K."/>
            <person name="Andreopoulos B."/>
            <person name="Lipzen A."/>
            <person name="Chen C."/>
            <person name="Yanf M."/>
            <person name="Daum C."/>
            <person name="Ng V."/>
            <person name="Clum A."/>
            <person name="Steindorff A."/>
            <person name="Ohm R."/>
            <person name="Martin F."/>
            <person name="Silar P."/>
            <person name="Natvig D."/>
            <person name="Lalanne C."/>
            <person name="Gautier V."/>
            <person name="Ament-velasquez S.L."/>
            <person name="Kruys A."/>
            <person name="Hutchinson M.I."/>
            <person name="Powell A.J."/>
            <person name="Barry K."/>
            <person name="Miller A.N."/>
            <person name="Grigoriev I.V."/>
            <person name="Debuchy R."/>
            <person name="Gladieux P."/>
            <person name="Thoren M.H."/>
            <person name="Johannesson H."/>
        </authorList>
    </citation>
    <scope>NUCLEOTIDE SEQUENCE</scope>
    <source>
        <strain evidence="16">SMH3187-1</strain>
    </source>
</reference>
<evidence type="ECO:0000256" key="8">
    <source>
        <dbReference type="ARBA" id="ARBA00023098"/>
    </source>
</evidence>
<keyword evidence="5" id="KW-0752">Steroid biosynthesis</keyword>
<dbReference type="PANTHER" id="PTHR14207">
    <property type="entry name" value="STEROL ISOMERASE"/>
    <property type="match status" value="1"/>
</dbReference>
<name>A0AA40EVS9_9PEZI</name>
<dbReference type="PANTHER" id="PTHR14207:SF0">
    <property type="entry name" value="3-BETA-HYDROXYSTEROID-DELTA(8),DELTA(7)-ISOMERASE"/>
    <property type="match status" value="1"/>
</dbReference>
<evidence type="ECO:0000256" key="10">
    <source>
        <dbReference type="ARBA" id="ARBA00023166"/>
    </source>
</evidence>
<dbReference type="GO" id="GO:0005783">
    <property type="term" value="C:endoplasmic reticulum"/>
    <property type="evidence" value="ECO:0007669"/>
    <property type="project" value="TreeGrafter"/>
</dbReference>
<evidence type="ECO:0000256" key="14">
    <source>
        <dbReference type="SAM" id="Phobius"/>
    </source>
</evidence>
<dbReference type="Pfam" id="PF05241">
    <property type="entry name" value="EBP"/>
    <property type="match status" value="1"/>
</dbReference>
<dbReference type="EMBL" id="JAUKUD010000004">
    <property type="protein sequence ID" value="KAK0746485.1"/>
    <property type="molecule type" value="Genomic_DNA"/>
</dbReference>
<evidence type="ECO:0000256" key="13">
    <source>
        <dbReference type="PROSITE-ProRule" id="PRU01087"/>
    </source>
</evidence>
<dbReference type="GO" id="GO:0016020">
    <property type="term" value="C:membrane"/>
    <property type="evidence" value="ECO:0007669"/>
    <property type="project" value="UniProtKB-SubCell"/>
</dbReference>
<evidence type="ECO:0000256" key="4">
    <source>
        <dbReference type="ARBA" id="ARBA00022692"/>
    </source>
</evidence>
<dbReference type="GO" id="GO:0000247">
    <property type="term" value="F:C-8 sterol isomerase activity"/>
    <property type="evidence" value="ECO:0007669"/>
    <property type="project" value="TreeGrafter"/>
</dbReference>
<evidence type="ECO:0000313" key="17">
    <source>
        <dbReference type="Proteomes" id="UP001172155"/>
    </source>
</evidence>
<keyword evidence="17" id="KW-1185">Reference proteome</keyword>
<comment type="caution">
    <text evidence="16">The sequence shown here is derived from an EMBL/GenBank/DDBJ whole genome shotgun (WGS) entry which is preliminary data.</text>
</comment>
<evidence type="ECO:0000256" key="7">
    <source>
        <dbReference type="ARBA" id="ARBA00023011"/>
    </source>
</evidence>
<keyword evidence="11" id="KW-0753">Steroid metabolism</keyword>
<evidence type="ECO:0000313" key="16">
    <source>
        <dbReference type="EMBL" id="KAK0746485.1"/>
    </source>
</evidence>
<proteinExistence type="inferred from homology"/>
<gene>
    <name evidence="16" type="ORF">B0T18DRAFT_411740</name>
</gene>
<evidence type="ECO:0000259" key="15">
    <source>
        <dbReference type="PROSITE" id="PS51751"/>
    </source>
</evidence>
<keyword evidence="10" id="KW-1207">Sterol metabolism</keyword>
<dbReference type="Proteomes" id="UP001172155">
    <property type="component" value="Unassembled WGS sequence"/>
</dbReference>
<accession>A0AA40EVS9</accession>
<dbReference type="GO" id="GO:0047750">
    <property type="term" value="F:cholestenol delta-isomerase activity"/>
    <property type="evidence" value="ECO:0007669"/>
    <property type="project" value="InterPro"/>
</dbReference>
<evidence type="ECO:0000256" key="3">
    <source>
        <dbReference type="ARBA" id="ARBA00022516"/>
    </source>
</evidence>
<feature type="transmembrane region" description="Helical" evidence="14">
    <location>
        <begin position="159"/>
        <end position="177"/>
    </location>
</feature>
<dbReference type="InterPro" id="IPR007905">
    <property type="entry name" value="EBP"/>
</dbReference>
<keyword evidence="12" id="KW-0413">Isomerase</keyword>
<evidence type="ECO:0000256" key="9">
    <source>
        <dbReference type="ARBA" id="ARBA00023136"/>
    </source>
</evidence>
<dbReference type="AlphaFoldDB" id="A0AA40EVS9"/>
<evidence type="ECO:0000256" key="1">
    <source>
        <dbReference type="ARBA" id="ARBA00004141"/>
    </source>
</evidence>
<feature type="transmembrane region" description="Helical" evidence="14">
    <location>
        <begin position="40"/>
        <end position="62"/>
    </location>
</feature>
<evidence type="ECO:0000256" key="6">
    <source>
        <dbReference type="ARBA" id="ARBA00022989"/>
    </source>
</evidence>
<protein>
    <submittedName>
        <fullName evidence="16">EBDP4, emopamil-binding protein</fullName>
    </submittedName>
</protein>
<evidence type="ECO:0000256" key="5">
    <source>
        <dbReference type="ARBA" id="ARBA00022955"/>
    </source>
</evidence>
<organism evidence="16 17">
    <name type="scientific">Schizothecium vesticola</name>
    <dbReference type="NCBI Taxonomy" id="314040"/>
    <lineage>
        <taxon>Eukaryota</taxon>
        <taxon>Fungi</taxon>
        <taxon>Dikarya</taxon>
        <taxon>Ascomycota</taxon>
        <taxon>Pezizomycotina</taxon>
        <taxon>Sordariomycetes</taxon>
        <taxon>Sordariomycetidae</taxon>
        <taxon>Sordariales</taxon>
        <taxon>Schizotheciaceae</taxon>
        <taxon>Schizothecium</taxon>
    </lineage>
</organism>